<feature type="signal peptide" evidence="2">
    <location>
        <begin position="1"/>
        <end position="27"/>
    </location>
</feature>
<dbReference type="Proteomes" id="UP000609323">
    <property type="component" value="Unassembled WGS sequence"/>
</dbReference>
<dbReference type="RefSeq" id="WP_094094521.1">
    <property type="nucleotide sequence ID" value="NZ_BMHF01000010.1"/>
</dbReference>
<dbReference type="SUPFAM" id="SSF55166">
    <property type="entry name" value="Hedgehog/DD-peptidase"/>
    <property type="match status" value="1"/>
</dbReference>
<dbReference type="InterPro" id="IPR009045">
    <property type="entry name" value="Zn_M74/Hedgehog-like"/>
</dbReference>
<feature type="compositionally biased region" description="Low complexity" evidence="1">
    <location>
        <begin position="76"/>
        <end position="93"/>
    </location>
</feature>
<name>A0ABQ1GFL7_9BACL</name>
<dbReference type="EMBL" id="BMHF01000010">
    <property type="protein sequence ID" value="GGA42582.1"/>
    <property type="molecule type" value="Genomic_DNA"/>
</dbReference>
<evidence type="ECO:0000256" key="2">
    <source>
        <dbReference type="SAM" id="SignalP"/>
    </source>
</evidence>
<comment type="caution">
    <text evidence="4">The sequence shown here is derived from an EMBL/GenBank/DDBJ whole genome shotgun (WGS) entry which is preliminary data.</text>
</comment>
<proteinExistence type="predicted"/>
<keyword evidence="2" id="KW-0732">Signal</keyword>
<evidence type="ECO:0000313" key="5">
    <source>
        <dbReference type="Proteomes" id="UP000609323"/>
    </source>
</evidence>
<feature type="chain" id="PRO_5046579018" description="D-alanyl-D-alanine carboxypeptidase-like core domain-containing protein" evidence="2">
    <location>
        <begin position="28"/>
        <end position="332"/>
    </location>
</feature>
<accession>A0ABQ1GFL7</accession>
<gene>
    <name evidence="4" type="ORF">GCM10010917_29870</name>
</gene>
<dbReference type="PANTHER" id="PTHR34385:SF1">
    <property type="entry name" value="PEPTIDOGLYCAN L-ALANYL-D-GLUTAMATE ENDOPEPTIDASE CWLK"/>
    <property type="match status" value="1"/>
</dbReference>
<dbReference type="InterPro" id="IPR058193">
    <property type="entry name" value="VanY/YodJ_core_dom"/>
</dbReference>
<reference evidence="5" key="1">
    <citation type="journal article" date="2019" name="Int. J. Syst. Evol. Microbiol.">
        <title>The Global Catalogue of Microorganisms (GCM) 10K type strain sequencing project: providing services to taxonomists for standard genome sequencing and annotation.</title>
        <authorList>
            <consortium name="The Broad Institute Genomics Platform"/>
            <consortium name="The Broad Institute Genome Sequencing Center for Infectious Disease"/>
            <person name="Wu L."/>
            <person name="Ma J."/>
        </authorList>
    </citation>
    <scope>NUCLEOTIDE SEQUENCE [LARGE SCALE GENOMIC DNA]</scope>
    <source>
        <strain evidence="5">CGMCC 1.15044</strain>
    </source>
</reference>
<dbReference type="PROSITE" id="PS51257">
    <property type="entry name" value="PROKAR_LIPOPROTEIN"/>
    <property type="match status" value="1"/>
</dbReference>
<dbReference type="InterPro" id="IPR052179">
    <property type="entry name" value="DD-CPase-like"/>
</dbReference>
<evidence type="ECO:0000256" key="1">
    <source>
        <dbReference type="SAM" id="MobiDB-lite"/>
    </source>
</evidence>
<keyword evidence="5" id="KW-1185">Reference proteome</keyword>
<dbReference type="InterPro" id="IPR003709">
    <property type="entry name" value="VanY-like_core_dom"/>
</dbReference>
<organism evidence="4 5">
    <name type="scientific">Paenibacillus physcomitrellae</name>
    <dbReference type="NCBI Taxonomy" id="1619311"/>
    <lineage>
        <taxon>Bacteria</taxon>
        <taxon>Bacillati</taxon>
        <taxon>Bacillota</taxon>
        <taxon>Bacilli</taxon>
        <taxon>Bacillales</taxon>
        <taxon>Paenibacillaceae</taxon>
        <taxon>Paenibacillus</taxon>
    </lineage>
</organism>
<dbReference type="CDD" id="cd14852">
    <property type="entry name" value="LD-carboxypeptidase"/>
    <property type="match status" value="1"/>
</dbReference>
<dbReference type="Pfam" id="PF02557">
    <property type="entry name" value="VanY"/>
    <property type="match status" value="1"/>
</dbReference>
<dbReference type="Gene3D" id="3.30.1380.10">
    <property type="match status" value="1"/>
</dbReference>
<feature type="domain" description="D-alanyl-D-alanine carboxypeptidase-like core" evidence="3">
    <location>
        <begin position="179"/>
        <end position="308"/>
    </location>
</feature>
<protein>
    <recommendedName>
        <fullName evidence="3">D-alanyl-D-alanine carboxypeptidase-like core domain-containing protein</fullName>
    </recommendedName>
</protein>
<dbReference type="PANTHER" id="PTHR34385">
    <property type="entry name" value="D-ALANYL-D-ALANINE CARBOXYPEPTIDASE"/>
    <property type="match status" value="1"/>
</dbReference>
<evidence type="ECO:0000259" key="3">
    <source>
        <dbReference type="Pfam" id="PF02557"/>
    </source>
</evidence>
<evidence type="ECO:0000313" key="4">
    <source>
        <dbReference type="EMBL" id="GGA42582.1"/>
    </source>
</evidence>
<feature type="region of interest" description="Disordered" evidence="1">
    <location>
        <begin position="35"/>
        <end position="136"/>
    </location>
</feature>
<sequence>MKSTGFKKGTAAAAVLLLGAVLLTACGGGNNDAAGGDTSTNGTGILEPATASGNDAGTDTEGAAAQSDSNAGAPESDSSAGSNSGDGTENSGTGNSGAGNSGTVDSGVASPDASEVTGSGQPHQPVVDSGQGADQSVVANPDSIAVLVNKQFGLPDNFEPKDLVYPDVPFTFKEKIEKRKMRKVAADALEEMFAGAKKDGIYLAGVSAYRSYERQKVVFENYVKRDGEEKARTYSAYPGYSEHETGLAIDVSGSDGKCAAEDCFGGTPEAEWIAKHAAEYGFILRYPEGKEDITGYKYEPWHIRYVGKDIAQEVTERGITLEEYYNAIPVSK</sequence>